<organism evidence="9 10">
    <name type="scientific">Litorivicinus lipolyticus</name>
    <dbReference type="NCBI Taxonomy" id="418701"/>
    <lineage>
        <taxon>Bacteria</taxon>
        <taxon>Pseudomonadati</taxon>
        <taxon>Pseudomonadota</taxon>
        <taxon>Gammaproteobacteria</taxon>
        <taxon>Oceanospirillales</taxon>
        <taxon>Litorivicinaceae</taxon>
        <taxon>Litorivicinus</taxon>
    </lineage>
</organism>
<evidence type="ECO:0000256" key="8">
    <source>
        <dbReference type="RuleBase" id="RU363041"/>
    </source>
</evidence>
<dbReference type="EMBL" id="CP045871">
    <property type="protein sequence ID" value="QGG80672.1"/>
    <property type="molecule type" value="Genomic_DNA"/>
</dbReference>
<evidence type="ECO:0000256" key="5">
    <source>
        <dbReference type="ARBA" id="ARBA00022692"/>
    </source>
</evidence>
<dbReference type="KEGG" id="llp:GH975_08865"/>
<proteinExistence type="inferred from homology"/>
<keyword evidence="4 8" id="KW-1003">Cell membrane</keyword>
<dbReference type="Proteomes" id="UP000388235">
    <property type="component" value="Chromosome"/>
</dbReference>
<evidence type="ECO:0000313" key="10">
    <source>
        <dbReference type="Proteomes" id="UP000388235"/>
    </source>
</evidence>
<dbReference type="GO" id="GO:0005886">
    <property type="term" value="C:plasma membrane"/>
    <property type="evidence" value="ECO:0007669"/>
    <property type="project" value="UniProtKB-SubCell"/>
</dbReference>
<evidence type="ECO:0000256" key="3">
    <source>
        <dbReference type="ARBA" id="ARBA00022448"/>
    </source>
</evidence>
<feature type="transmembrane region" description="Helical" evidence="8">
    <location>
        <begin position="45"/>
        <end position="63"/>
    </location>
</feature>
<protein>
    <recommendedName>
        <fullName evidence="8">Probable membrane transporter protein</fullName>
    </recommendedName>
</protein>
<dbReference type="AlphaFoldDB" id="A0A5Q2QEB6"/>
<dbReference type="PANTHER" id="PTHR30269:SF37">
    <property type="entry name" value="MEMBRANE TRANSPORTER PROTEIN"/>
    <property type="match status" value="1"/>
</dbReference>
<keyword evidence="7 8" id="KW-0472">Membrane</keyword>
<evidence type="ECO:0000256" key="2">
    <source>
        <dbReference type="ARBA" id="ARBA00009142"/>
    </source>
</evidence>
<sequence>MPLDSTTLLIASIAALFVGLSKGGLPTVAMLSVPVLSLVVSPLKGAALLLPIYIATDCVGVWLYRRRFSTTNLKILIPSGFFGIAIGYSTAHWVSDAVVSLLIGVMGLTFVAYNWAKRSQVPMAKPANRRAGVGWGTVMGFTSFISHTGGPPFQMYVLPQKLDKLTFAGTSTLTFAAINLAKLPPYMALQPYSADDLWLAVWLLPTGLAGTFLGAYLTRKINEQVFFAAVEIGLGLVSCKLIYDVLSA</sequence>
<comment type="similarity">
    <text evidence="2 8">Belongs to the 4-toluene sulfonate uptake permease (TSUP) (TC 2.A.102) family.</text>
</comment>
<evidence type="ECO:0000256" key="6">
    <source>
        <dbReference type="ARBA" id="ARBA00022989"/>
    </source>
</evidence>
<feature type="transmembrane region" description="Helical" evidence="8">
    <location>
        <begin position="197"/>
        <end position="218"/>
    </location>
</feature>
<evidence type="ECO:0000256" key="4">
    <source>
        <dbReference type="ARBA" id="ARBA00022475"/>
    </source>
</evidence>
<dbReference type="PANTHER" id="PTHR30269">
    <property type="entry name" value="TRANSMEMBRANE PROTEIN YFCA"/>
    <property type="match status" value="1"/>
</dbReference>
<evidence type="ECO:0000313" key="9">
    <source>
        <dbReference type="EMBL" id="QGG80672.1"/>
    </source>
</evidence>
<keyword evidence="3" id="KW-0813">Transport</keyword>
<name>A0A5Q2QEB6_9GAMM</name>
<accession>A0A5Q2QEB6</accession>
<comment type="subcellular location">
    <subcellularLocation>
        <location evidence="1 8">Cell membrane</location>
        <topology evidence="1 8">Multi-pass membrane protein</topology>
    </subcellularLocation>
</comment>
<dbReference type="RefSeq" id="WP_153714176.1">
    <property type="nucleotide sequence ID" value="NZ_CP045871.1"/>
</dbReference>
<keyword evidence="6 8" id="KW-1133">Transmembrane helix</keyword>
<dbReference type="InterPro" id="IPR052017">
    <property type="entry name" value="TSUP"/>
</dbReference>
<feature type="transmembrane region" description="Helical" evidence="8">
    <location>
        <begin position="75"/>
        <end position="91"/>
    </location>
</feature>
<dbReference type="OrthoDB" id="7028171at2"/>
<reference evidence="9 10" key="1">
    <citation type="submission" date="2019-11" db="EMBL/GenBank/DDBJ databases">
        <authorList>
            <person name="Khan S.A."/>
            <person name="Jeon C.O."/>
            <person name="Chun B.H."/>
        </authorList>
    </citation>
    <scope>NUCLEOTIDE SEQUENCE [LARGE SCALE GENOMIC DNA]</scope>
    <source>
        <strain evidence="9 10">IMCC 1097</strain>
    </source>
</reference>
<feature type="transmembrane region" description="Helical" evidence="8">
    <location>
        <begin position="97"/>
        <end position="116"/>
    </location>
</feature>
<evidence type="ECO:0000256" key="1">
    <source>
        <dbReference type="ARBA" id="ARBA00004651"/>
    </source>
</evidence>
<dbReference type="InterPro" id="IPR002781">
    <property type="entry name" value="TM_pro_TauE-like"/>
</dbReference>
<keyword evidence="5 8" id="KW-0812">Transmembrane</keyword>
<evidence type="ECO:0000256" key="7">
    <source>
        <dbReference type="ARBA" id="ARBA00023136"/>
    </source>
</evidence>
<feature type="transmembrane region" description="Helical" evidence="8">
    <location>
        <begin position="225"/>
        <end position="243"/>
    </location>
</feature>
<gene>
    <name evidence="9" type="ORF">GH975_08865</name>
</gene>
<dbReference type="Pfam" id="PF01925">
    <property type="entry name" value="TauE"/>
    <property type="match status" value="1"/>
</dbReference>
<keyword evidence="10" id="KW-1185">Reference proteome</keyword>